<reference evidence="2 3" key="1">
    <citation type="submission" date="2019-02" db="EMBL/GenBank/DDBJ databases">
        <title>Opniocepnalus argus genome.</title>
        <authorList>
            <person name="Zhou C."/>
            <person name="Xiao S."/>
        </authorList>
    </citation>
    <scope>NUCLEOTIDE SEQUENCE [LARGE SCALE GENOMIC DNA]</scope>
    <source>
        <strain evidence="2">OARG1902GOOAL</strain>
        <tissue evidence="2">Muscle</tissue>
    </source>
</reference>
<gene>
    <name evidence="2" type="ORF">EXN66_Car006719</name>
</gene>
<accession>A0A6G1PL83</accession>
<sequence length="285" mass="30664">MDKKAVSRTSSIGAICSGTKDSDDFFTSRRHSSAGIRALMWAISSAFTFRCSLGSVSQTSQETIFPNILTPDSIPQFTIPRLSVENTLRSLDKETEEEDAESDKDLGSSETEPGLYVSISPACSTLSSSTSSAGFTLLLSDRRAEQSVSDPLTHRHSLLQKEGSNSCSCTDAQHCLDPASRAALFLPHLPKVTTSYGFTTLSQSPQMVSKDALLCQAGLRRLNRDEETACCLSRSPETGAGNIKGNSTHLSGAKKRLSKDSTDSQTKEILVKADIKVLQPPPPTI</sequence>
<protein>
    <submittedName>
        <fullName evidence="2">C2 calcium-dependent domain-containing protein 4C Nuclear-localized factor 3 Protein FAM148C</fullName>
    </submittedName>
</protein>
<evidence type="ECO:0000256" key="1">
    <source>
        <dbReference type="SAM" id="MobiDB-lite"/>
    </source>
</evidence>
<evidence type="ECO:0000313" key="2">
    <source>
        <dbReference type="EMBL" id="KAF3691045.1"/>
    </source>
</evidence>
<reference evidence="3" key="2">
    <citation type="submission" date="2019-02" db="EMBL/GenBank/DDBJ databases">
        <title>Opniocepnalus argus Var Kimnra genome.</title>
        <authorList>
            <person name="Zhou C."/>
            <person name="Xiao S."/>
        </authorList>
    </citation>
    <scope>NUCLEOTIDE SEQUENCE [LARGE SCALE GENOMIC DNA]</scope>
</reference>
<organism evidence="2 3">
    <name type="scientific">Channa argus</name>
    <name type="common">Northern snakehead</name>
    <name type="synonym">Ophicephalus argus</name>
    <dbReference type="NCBI Taxonomy" id="215402"/>
    <lineage>
        <taxon>Eukaryota</taxon>
        <taxon>Metazoa</taxon>
        <taxon>Chordata</taxon>
        <taxon>Craniata</taxon>
        <taxon>Vertebrata</taxon>
        <taxon>Euteleostomi</taxon>
        <taxon>Actinopterygii</taxon>
        <taxon>Neopterygii</taxon>
        <taxon>Teleostei</taxon>
        <taxon>Neoteleostei</taxon>
        <taxon>Acanthomorphata</taxon>
        <taxon>Anabantaria</taxon>
        <taxon>Anabantiformes</taxon>
        <taxon>Channoidei</taxon>
        <taxon>Channidae</taxon>
        <taxon>Channa</taxon>
    </lineage>
</organism>
<name>A0A6G1PL83_CHAAH</name>
<dbReference type="Proteomes" id="UP000503349">
    <property type="component" value="Chromosome 6"/>
</dbReference>
<dbReference type="AlphaFoldDB" id="A0A6G1PL83"/>
<proteinExistence type="predicted"/>
<feature type="region of interest" description="Disordered" evidence="1">
    <location>
        <begin position="92"/>
        <end position="113"/>
    </location>
</feature>
<dbReference type="PANTHER" id="PTHR46291:SF4">
    <property type="entry name" value="C2 CALCIUM-DEPENDENT DOMAIN-CONTAINING PROTEIN 4C-LIKE"/>
    <property type="match status" value="1"/>
</dbReference>
<feature type="region of interest" description="Disordered" evidence="1">
    <location>
        <begin position="241"/>
        <end position="265"/>
    </location>
</feature>
<dbReference type="EMBL" id="CM015717">
    <property type="protein sequence ID" value="KAF3691045.1"/>
    <property type="molecule type" value="Genomic_DNA"/>
</dbReference>
<dbReference type="PANTHER" id="PTHR46291">
    <property type="entry name" value="C2 DOMAIN-CONTAINING PROTEIN"/>
    <property type="match status" value="1"/>
</dbReference>
<evidence type="ECO:0000313" key="3">
    <source>
        <dbReference type="Proteomes" id="UP000503349"/>
    </source>
</evidence>
<keyword evidence="3" id="KW-1185">Reference proteome</keyword>
<dbReference type="InterPro" id="IPR043549">
    <property type="entry name" value="C2C4C/C2C4D"/>
</dbReference>